<dbReference type="PANTHER" id="PTHR43245">
    <property type="entry name" value="BIFUNCTIONAL POLYMYXIN RESISTANCE PROTEIN ARNA"/>
    <property type="match status" value="1"/>
</dbReference>
<dbReference type="SUPFAM" id="SSF51735">
    <property type="entry name" value="NAD(P)-binding Rossmann-fold domains"/>
    <property type="match status" value="1"/>
</dbReference>
<dbReference type="Proteomes" id="UP000018837">
    <property type="component" value="Unassembled WGS sequence"/>
</dbReference>
<name>W2C8N3_9BACT</name>
<dbReference type="Pfam" id="PF01370">
    <property type="entry name" value="Epimerase"/>
    <property type="match status" value="1"/>
</dbReference>
<dbReference type="EMBL" id="AYUF01000295">
    <property type="protein sequence ID" value="ETK02831.1"/>
    <property type="molecule type" value="Genomic_DNA"/>
</dbReference>
<evidence type="ECO:0000259" key="1">
    <source>
        <dbReference type="Pfam" id="PF01370"/>
    </source>
</evidence>
<accession>W2C8N3</accession>
<dbReference type="PATRIC" id="fig|1411148.3.peg.194"/>
<dbReference type="AlphaFoldDB" id="W2C8N3"/>
<dbReference type="InterPro" id="IPR050177">
    <property type="entry name" value="Lipid_A_modif_metabolic_enz"/>
</dbReference>
<reference evidence="2 3" key="1">
    <citation type="submission" date="2013-11" db="EMBL/GenBank/DDBJ databases">
        <title>Single cell genomics of uncultured Tannerella BU063 (oral taxon 286).</title>
        <authorList>
            <person name="Beall C.J."/>
            <person name="Campbell A.G."/>
            <person name="Griffen A.L."/>
            <person name="Podar M."/>
            <person name="Leys E.J."/>
        </authorList>
    </citation>
    <scope>NUCLEOTIDE SEQUENCE [LARGE SCALE GENOMIC DNA]</scope>
    <source>
        <strain evidence="2">Cell 2</strain>
    </source>
</reference>
<proteinExistence type="predicted"/>
<evidence type="ECO:0000313" key="2">
    <source>
        <dbReference type="EMBL" id="ETK02831.1"/>
    </source>
</evidence>
<feature type="domain" description="NAD-dependent epimerase/dehydratase" evidence="1">
    <location>
        <begin position="4"/>
        <end position="233"/>
    </location>
</feature>
<comment type="caution">
    <text evidence="2">The sequence shown here is derived from an EMBL/GenBank/DDBJ whole genome shotgun (WGS) entry which is preliminary data.</text>
</comment>
<evidence type="ECO:0000313" key="3">
    <source>
        <dbReference type="Proteomes" id="UP000018837"/>
    </source>
</evidence>
<gene>
    <name evidence="2" type="ORF">N425_02075</name>
</gene>
<dbReference type="Gene3D" id="3.40.50.720">
    <property type="entry name" value="NAD(P)-binding Rossmann-like Domain"/>
    <property type="match status" value="1"/>
</dbReference>
<dbReference type="InterPro" id="IPR001509">
    <property type="entry name" value="Epimerase_deHydtase"/>
</dbReference>
<protein>
    <submittedName>
        <fullName evidence="2">NAD-dependent dehydratase</fullName>
    </submittedName>
</protein>
<organism evidence="2 3">
    <name type="scientific">Tannerella sp. oral taxon BU063 isolate Cell 2</name>
    <dbReference type="NCBI Taxonomy" id="1411148"/>
    <lineage>
        <taxon>Bacteria</taxon>
        <taxon>Pseudomonadati</taxon>
        <taxon>Bacteroidota</taxon>
        <taxon>Bacteroidia</taxon>
        <taxon>Bacteroidales</taxon>
        <taxon>Tannerellaceae</taxon>
        <taxon>Tannerella</taxon>
    </lineage>
</organism>
<dbReference type="PANTHER" id="PTHR43245:SF58">
    <property type="entry name" value="BLL5923 PROTEIN"/>
    <property type="match status" value="1"/>
</dbReference>
<dbReference type="InterPro" id="IPR036291">
    <property type="entry name" value="NAD(P)-bd_dom_sf"/>
</dbReference>
<sequence length="334" mass="37637">MKKILITGASGFIGGHLVREALEGGYEVWAGVRRSSSLGRLPKDRVHLIDLRYADAEALAAQVREHAAEHGRWDGVVHNAGVTKTVRPADFFEVNTEYTRRLLAALNAGGEATRPDRFVLMSSLSAFGRGDERTFRPISADDEPRPESIYGRSKLAAEQCVREQTTIPYTILRPTGVYGPGDRDYGMEIESIRAGFDFKIGRTPQRLTFIYARDLARVVRLALERPEAVGRSYFVADGDVYTDDEFAGLIQELLHRRHVLHARIPLWLARVVCTVSEAIGRMTGRPATLNTDKYHILKQRNWICDVTPLRHELGFTPEYNLRRGLEEIIAETNH</sequence>